<evidence type="ECO:0000313" key="3">
    <source>
        <dbReference type="EMBL" id="CAE0370910.1"/>
    </source>
</evidence>
<dbReference type="GO" id="GO:0004805">
    <property type="term" value="F:trehalose-phosphatase activity"/>
    <property type="evidence" value="ECO:0007669"/>
    <property type="project" value="TreeGrafter"/>
</dbReference>
<dbReference type="CDD" id="cd03788">
    <property type="entry name" value="GT20_TPS"/>
    <property type="match status" value="1"/>
</dbReference>
<accession>A0A7S3K0H0</accession>
<name>A0A7S3K0H0_9STRA</name>
<dbReference type="InterPro" id="IPR001830">
    <property type="entry name" value="Glyco_trans_20"/>
</dbReference>
<dbReference type="GO" id="GO:0003825">
    <property type="term" value="F:alpha,alpha-trehalose-phosphate synthase (UDP-forming) activity"/>
    <property type="evidence" value="ECO:0007669"/>
    <property type="project" value="TreeGrafter"/>
</dbReference>
<dbReference type="AlphaFoldDB" id="A0A7S3K0H0"/>
<dbReference type="Gene3D" id="3.40.50.1000">
    <property type="entry name" value="HAD superfamily/HAD-like"/>
    <property type="match status" value="1"/>
</dbReference>
<evidence type="ECO:0000256" key="2">
    <source>
        <dbReference type="SAM" id="MobiDB-lite"/>
    </source>
</evidence>
<feature type="region of interest" description="Disordered" evidence="2">
    <location>
        <begin position="962"/>
        <end position="1061"/>
    </location>
</feature>
<feature type="compositionally biased region" description="Basic and acidic residues" evidence="2">
    <location>
        <begin position="79"/>
        <end position="90"/>
    </location>
</feature>
<dbReference type="InterPro" id="IPR003337">
    <property type="entry name" value="Trehalose_PPase"/>
</dbReference>
<dbReference type="InterPro" id="IPR036412">
    <property type="entry name" value="HAD-like_sf"/>
</dbReference>
<evidence type="ECO:0000256" key="1">
    <source>
        <dbReference type="ARBA" id="ARBA00005409"/>
    </source>
</evidence>
<protein>
    <recommendedName>
        <fullName evidence="4">Alpha,alpha-trehalose-phosphate synthase (UDP-forming)</fullName>
    </recommendedName>
</protein>
<dbReference type="Pfam" id="PF02358">
    <property type="entry name" value="Trehalose_PPase"/>
    <property type="match status" value="1"/>
</dbReference>
<feature type="compositionally biased region" description="Acidic residues" evidence="2">
    <location>
        <begin position="14"/>
        <end position="30"/>
    </location>
</feature>
<reference evidence="3" key="1">
    <citation type="submission" date="2021-01" db="EMBL/GenBank/DDBJ databases">
        <authorList>
            <person name="Corre E."/>
            <person name="Pelletier E."/>
            <person name="Niang G."/>
            <person name="Scheremetjew M."/>
            <person name="Finn R."/>
            <person name="Kale V."/>
            <person name="Holt S."/>
            <person name="Cochrane G."/>
            <person name="Meng A."/>
            <person name="Brown T."/>
            <person name="Cohen L."/>
        </authorList>
    </citation>
    <scope>NUCLEOTIDE SEQUENCE</scope>
    <source>
        <strain evidence="3">CCMP1510</strain>
    </source>
</reference>
<feature type="region of interest" description="Disordered" evidence="2">
    <location>
        <begin position="13"/>
        <end position="33"/>
    </location>
</feature>
<dbReference type="Pfam" id="PF00982">
    <property type="entry name" value="Glyco_transf_20"/>
    <property type="match status" value="2"/>
</dbReference>
<sequence>MRAAVGQLLKYFYDDDDDDDDDDGNDDSDVESVANDVLVKRDLSEIQESQVLEQLQELHKQLAQRRLERKEQFSAARNEASRADGRDTSKDTVALPEGGKNKKIIFCAVHKPVRLEKAHGVDQYAYRKSVGGISSAAQSLERYGIKVRWVSWPGACHDPSSRDGVRKKLDETYNTRAVFFDREAENNFYVKFCHGILWPLFHCIPSPGLTDAAGIGSRSGVQSSKFESRRTPGNFRSASDQFEAYARANQLFLEAVAEEYESGDIVIVYDYQLMLLPALLRKRFPEIAIAFFCHCPFPSSEFYRMLPAREDLLRGVLGADLVSFNHFDFVRHFRNACMRVLGLEASQSRLEYNGRLVAVSICPVGINPDDYIDVNQEETNIPETTLDPDETQSDDTQEEERADDMARRLRQGVFRDRKILICVASLDMSKGIPQALLAMDALLTTKPEWRGIATLVLAARDLGGPHNKQLRTAVDGLVGHVNGKYGRADYCPVLYVKHTLKRHELLALYSMADVALVASVRQGLNTPALEFVACQSAAISDVETNKTLFDVGVLVYSEFAGSASSFEDGAILVNPYDADAVARALHRALTMPRTAKHIKLHHLARYINTYTADLWGRRLLRELSLARQKASEYTRLLPLDVARLRSFYERSKKRLLVLEHGALSKSWQLAGWPSFTPALRDCLFALCSDPANTVYVLSGQPREQLDEVDVLELGLVAEFGFWLRRPIKIDSFFIAPVSSIDTPQPNTLIPTNLAKNNEDIAFSQTNSQISSPPSHRGEYIAKKDFTNWEQIVPNPVDLDWIHEILPILEDFTRQTPGAVLQVHASSLVWQYRDADADFGAAQAKDLQLHLDLVSHDRPVRIVPLPSKQCIVFQPSSVSKGRALRAALNPIGGFDAFDLVFAVGDERADDDIFDALDNSSHAFTCTLGRRLSRAAYFLDHDEVIPTLQTLAAVSTNLFHASSTAGSAIPPASPSSHSITSPPAFGSAIQQQRKHTMQNTPFVDSNVHLPPPAKKPPAFSDDHSSHYPISPSQSTHPAAVDILDRSSSFQESTTAEDKGDKSS</sequence>
<dbReference type="SUPFAM" id="SSF53756">
    <property type="entry name" value="UDP-Glycosyltransferase/glycogen phosphorylase"/>
    <property type="match status" value="1"/>
</dbReference>
<organism evidence="3">
    <name type="scientific">Aureoumbra lagunensis</name>
    <dbReference type="NCBI Taxonomy" id="44058"/>
    <lineage>
        <taxon>Eukaryota</taxon>
        <taxon>Sar</taxon>
        <taxon>Stramenopiles</taxon>
        <taxon>Ochrophyta</taxon>
        <taxon>Pelagophyceae</taxon>
        <taxon>Pelagomonadales</taxon>
        <taxon>Aureoumbra</taxon>
    </lineage>
</organism>
<feature type="region of interest" description="Disordered" evidence="2">
    <location>
        <begin position="379"/>
        <end position="403"/>
    </location>
</feature>
<feature type="region of interest" description="Disordered" evidence="2">
    <location>
        <begin position="73"/>
        <end position="95"/>
    </location>
</feature>
<evidence type="ECO:0008006" key="4">
    <source>
        <dbReference type="Google" id="ProtNLM"/>
    </source>
</evidence>
<dbReference type="InterPro" id="IPR023214">
    <property type="entry name" value="HAD_sf"/>
</dbReference>
<feature type="compositionally biased region" description="Low complexity" evidence="2">
    <location>
        <begin position="962"/>
        <end position="982"/>
    </location>
</feature>
<gene>
    <name evidence="3" type="ORF">ALAG00032_LOCUS11690</name>
</gene>
<comment type="similarity">
    <text evidence="1">In the N-terminal section; belongs to the glycosyltransferase 20 family.</text>
</comment>
<dbReference type="GO" id="GO:0005992">
    <property type="term" value="P:trehalose biosynthetic process"/>
    <property type="evidence" value="ECO:0007669"/>
    <property type="project" value="InterPro"/>
</dbReference>
<dbReference type="PANTHER" id="PTHR10788:SF106">
    <property type="entry name" value="BCDNA.GH08860"/>
    <property type="match status" value="1"/>
</dbReference>
<dbReference type="GO" id="GO:0005829">
    <property type="term" value="C:cytosol"/>
    <property type="evidence" value="ECO:0007669"/>
    <property type="project" value="TreeGrafter"/>
</dbReference>
<feature type="compositionally biased region" description="Acidic residues" evidence="2">
    <location>
        <begin position="386"/>
        <end position="402"/>
    </location>
</feature>
<dbReference type="SUPFAM" id="SSF56784">
    <property type="entry name" value="HAD-like"/>
    <property type="match status" value="1"/>
</dbReference>
<dbReference type="EMBL" id="HBIJ01017636">
    <property type="protein sequence ID" value="CAE0370910.1"/>
    <property type="molecule type" value="Transcribed_RNA"/>
</dbReference>
<dbReference type="PANTHER" id="PTHR10788">
    <property type="entry name" value="TREHALOSE-6-PHOSPHATE SYNTHASE"/>
    <property type="match status" value="1"/>
</dbReference>
<proteinExistence type="inferred from homology"/>
<dbReference type="Gene3D" id="3.40.50.2000">
    <property type="entry name" value="Glycogen Phosphorylase B"/>
    <property type="match status" value="2"/>
</dbReference>